<dbReference type="PANTHER" id="PTHR28014:SF1">
    <property type="entry name" value="NEGATIVE REGULATOR OF RAS-CAMP PATHWAY"/>
    <property type="match status" value="1"/>
</dbReference>
<dbReference type="InterPro" id="IPR053043">
    <property type="entry name" value="Ras-cAMP_regulatory"/>
</dbReference>
<dbReference type="PANTHER" id="PTHR28014">
    <property type="entry name" value="NEGATIVE REGULATOR OF RAS-CAMP PATHWAY"/>
    <property type="match status" value="1"/>
</dbReference>
<dbReference type="Proteomes" id="UP001215280">
    <property type="component" value="Unassembled WGS sequence"/>
</dbReference>
<dbReference type="GO" id="GO:0005737">
    <property type="term" value="C:cytoplasm"/>
    <property type="evidence" value="ECO:0007669"/>
    <property type="project" value="TreeGrafter"/>
</dbReference>
<comment type="caution">
    <text evidence="2">The sequence shown here is derived from an EMBL/GenBank/DDBJ whole genome shotgun (WGS) entry which is preliminary data.</text>
</comment>
<keyword evidence="3" id="KW-1185">Reference proteome</keyword>
<name>A0AAD7MSP3_9AGAR</name>
<dbReference type="EMBL" id="JARJLG010000186">
    <property type="protein sequence ID" value="KAJ7731013.1"/>
    <property type="molecule type" value="Genomic_DNA"/>
</dbReference>
<feature type="compositionally biased region" description="Basic and acidic residues" evidence="1">
    <location>
        <begin position="71"/>
        <end position="80"/>
    </location>
</feature>
<feature type="region of interest" description="Disordered" evidence="1">
    <location>
        <begin position="48"/>
        <end position="103"/>
    </location>
</feature>
<organism evidence="2 3">
    <name type="scientific">Mycena maculata</name>
    <dbReference type="NCBI Taxonomy" id="230809"/>
    <lineage>
        <taxon>Eukaryota</taxon>
        <taxon>Fungi</taxon>
        <taxon>Dikarya</taxon>
        <taxon>Basidiomycota</taxon>
        <taxon>Agaricomycotina</taxon>
        <taxon>Agaricomycetes</taxon>
        <taxon>Agaricomycetidae</taxon>
        <taxon>Agaricales</taxon>
        <taxon>Marasmiineae</taxon>
        <taxon>Mycenaceae</taxon>
        <taxon>Mycena</taxon>
    </lineage>
</organism>
<gene>
    <name evidence="2" type="ORF">DFH07DRAFT_894970</name>
</gene>
<evidence type="ECO:0000313" key="2">
    <source>
        <dbReference type="EMBL" id="KAJ7731013.1"/>
    </source>
</evidence>
<dbReference type="GO" id="GO:0006808">
    <property type="term" value="P:regulation of nitrogen utilization"/>
    <property type="evidence" value="ECO:0007669"/>
    <property type="project" value="TreeGrafter"/>
</dbReference>
<protein>
    <submittedName>
        <fullName evidence="2">Uncharacterized protein</fullName>
    </submittedName>
</protein>
<evidence type="ECO:0000313" key="3">
    <source>
        <dbReference type="Proteomes" id="UP001215280"/>
    </source>
</evidence>
<reference evidence="2" key="1">
    <citation type="submission" date="2023-03" db="EMBL/GenBank/DDBJ databases">
        <title>Massive genome expansion in bonnet fungi (Mycena s.s.) driven by repeated elements and novel gene families across ecological guilds.</title>
        <authorList>
            <consortium name="Lawrence Berkeley National Laboratory"/>
            <person name="Harder C.B."/>
            <person name="Miyauchi S."/>
            <person name="Viragh M."/>
            <person name="Kuo A."/>
            <person name="Thoen E."/>
            <person name="Andreopoulos B."/>
            <person name="Lu D."/>
            <person name="Skrede I."/>
            <person name="Drula E."/>
            <person name="Henrissat B."/>
            <person name="Morin E."/>
            <person name="Kohler A."/>
            <person name="Barry K."/>
            <person name="LaButti K."/>
            <person name="Morin E."/>
            <person name="Salamov A."/>
            <person name="Lipzen A."/>
            <person name="Mereny Z."/>
            <person name="Hegedus B."/>
            <person name="Baldrian P."/>
            <person name="Stursova M."/>
            <person name="Weitz H."/>
            <person name="Taylor A."/>
            <person name="Grigoriev I.V."/>
            <person name="Nagy L.G."/>
            <person name="Martin F."/>
            <person name="Kauserud H."/>
        </authorList>
    </citation>
    <scope>NUCLEOTIDE SEQUENCE</scope>
    <source>
        <strain evidence="2">CBHHK188m</strain>
    </source>
</reference>
<sequence>MSSAPVGFPYNLPAPAPPSTPRTTRQQMLRNEMSESVRHNLLWQRNLSRRDMVGPPPRRTKSTVNVTSVEGEGRQAERSLVRVTPRAPGTAPPEGALPPMVDPPVAQKKKLVRNLSWADTSTYHHSGW</sequence>
<feature type="region of interest" description="Disordered" evidence="1">
    <location>
        <begin position="1"/>
        <end position="25"/>
    </location>
</feature>
<evidence type="ECO:0000256" key="1">
    <source>
        <dbReference type="SAM" id="MobiDB-lite"/>
    </source>
</evidence>
<dbReference type="GO" id="GO:0000122">
    <property type="term" value="P:negative regulation of transcription by RNA polymerase II"/>
    <property type="evidence" value="ECO:0007669"/>
    <property type="project" value="TreeGrafter"/>
</dbReference>
<dbReference type="GO" id="GO:0031930">
    <property type="term" value="P:mitochondria-nucleus signaling pathway"/>
    <property type="evidence" value="ECO:0007669"/>
    <property type="project" value="TreeGrafter"/>
</dbReference>
<dbReference type="AlphaFoldDB" id="A0AAD7MSP3"/>
<proteinExistence type="predicted"/>
<accession>A0AAD7MSP3</accession>